<dbReference type="Pfam" id="PF01594">
    <property type="entry name" value="AI-2E_transport"/>
    <property type="match status" value="1"/>
</dbReference>
<dbReference type="GO" id="GO:0055085">
    <property type="term" value="P:transmembrane transport"/>
    <property type="evidence" value="ECO:0007669"/>
    <property type="project" value="TreeGrafter"/>
</dbReference>
<dbReference type="InterPro" id="IPR002549">
    <property type="entry name" value="AI-2E-like"/>
</dbReference>
<keyword evidence="5 6" id="KW-0472">Membrane</keyword>
<evidence type="ECO:0000313" key="7">
    <source>
        <dbReference type="EMBL" id="SDI69081.1"/>
    </source>
</evidence>
<organism evidence="7 8">
    <name type="scientific">Lutimaribacter saemankumensis</name>
    <dbReference type="NCBI Taxonomy" id="490829"/>
    <lineage>
        <taxon>Bacteria</taxon>
        <taxon>Pseudomonadati</taxon>
        <taxon>Pseudomonadota</taxon>
        <taxon>Alphaproteobacteria</taxon>
        <taxon>Rhodobacterales</taxon>
        <taxon>Roseobacteraceae</taxon>
        <taxon>Lutimaribacter</taxon>
    </lineage>
</organism>
<dbReference type="STRING" id="490829.SAMN05421850_104253"/>
<evidence type="ECO:0000313" key="8">
    <source>
        <dbReference type="Proteomes" id="UP000199340"/>
    </source>
</evidence>
<dbReference type="PANTHER" id="PTHR21716:SF16">
    <property type="entry name" value="BLL1467 PROTEIN"/>
    <property type="match status" value="1"/>
</dbReference>
<keyword evidence="4 6" id="KW-1133">Transmembrane helix</keyword>
<name>A0A1G8MM77_9RHOB</name>
<proteinExistence type="inferred from homology"/>
<reference evidence="7 8" key="1">
    <citation type="submission" date="2016-10" db="EMBL/GenBank/DDBJ databases">
        <authorList>
            <person name="de Groot N.N."/>
        </authorList>
    </citation>
    <scope>NUCLEOTIDE SEQUENCE [LARGE SCALE GENOMIC DNA]</scope>
    <source>
        <strain evidence="7 8">DSM 28010</strain>
    </source>
</reference>
<evidence type="ECO:0000256" key="1">
    <source>
        <dbReference type="ARBA" id="ARBA00004141"/>
    </source>
</evidence>
<feature type="transmembrane region" description="Helical" evidence="6">
    <location>
        <begin position="36"/>
        <end position="54"/>
    </location>
</feature>
<feature type="transmembrane region" description="Helical" evidence="6">
    <location>
        <begin position="315"/>
        <end position="335"/>
    </location>
</feature>
<evidence type="ECO:0000256" key="2">
    <source>
        <dbReference type="ARBA" id="ARBA00009773"/>
    </source>
</evidence>
<protein>
    <submittedName>
        <fullName evidence="7">Predicted PurR-regulated permease PerM</fullName>
    </submittedName>
</protein>
<feature type="transmembrane region" description="Helical" evidence="6">
    <location>
        <begin position="66"/>
        <end position="86"/>
    </location>
</feature>
<gene>
    <name evidence="7" type="ORF">SAMN05421850_104253</name>
</gene>
<dbReference type="GO" id="GO:0016020">
    <property type="term" value="C:membrane"/>
    <property type="evidence" value="ECO:0007669"/>
    <property type="project" value="UniProtKB-SubCell"/>
</dbReference>
<feature type="transmembrane region" description="Helical" evidence="6">
    <location>
        <begin position="206"/>
        <end position="228"/>
    </location>
</feature>
<sequence>MTVSTPQSHELALIRGLLIGVFLILLFGAVLIARDVLFPILFGLFLALTLRPVVRALCRVGCPAPIASFLVIATLAVAIAGFFYSLSGVLSDWVADIPRMMTELRWKLASLFSSVQEMQDATKEVEQIAEGTNAAPAVRADGPGFLSTLLGQTANFGSAIAIGTILAMLILGSGDLVLLKILNAFPRDRDHVRKVIFDIEARISRYLLSITLINMGLGAALAAYLWLLGFPNPVLWGAAAFVLNYLPYLGGIIGVLLLGVHALTHYPDVAAGLVPPLGYAVLTTLEGQIVTPWLLGRRLELNTIAVFLTVLVWGWLWGIPGMLLAVPFLVLFKVICDNVSALRLLGSFLSAERAPGSGKAAHAAPPGD</sequence>
<dbReference type="PANTHER" id="PTHR21716">
    <property type="entry name" value="TRANSMEMBRANE PROTEIN"/>
    <property type="match status" value="1"/>
</dbReference>
<comment type="similarity">
    <text evidence="2">Belongs to the autoinducer-2 exporter (AI-2E) (TC 2.A.86) family.</text>
</comment>
<keyword evidence="3 6" id="KW-0812">Transmembrane</keyword>
<feature type="transmembrane region" description="Helical" evidence="6">
    <location>
        <begin position="270"/>
        <end position="295"/>
    </location>
</feature>
<feature type="transmembrane region" description="Helical" evidence="6">
    <location>
        <begin position="12"/>
        <end position="30"/>
    </location>
</feature>
<evidence type="ECO:0000256" key="5">
    <source>
        <dbReference type="ARBA" id="ARBA00023136"/>
    </source>
</evidence>
<dbReference type="Proteomes" id="UP000199340">
    <property type="component" value="Unassembled WGS sequence"/>
</dbReference>
<evidence type="ECO:0000256" key="4">
    <source>
        <dbReference type="ARBA" id="ARBA00022989"/>
    </source>
</evidence>
<evidence type="ECO:0000256" key="3">
    <source>
        <dbReference type="ARBA" id="ARBA00022692"/>
    </source>
</evidence>
<keyword evidence="8" id="KW-1185">Reference proteome</keyword>
<comment type="subcellular location">
    <subcellularLocation>
        <location evidence="1">Membrane</location>
        <topology evidence="1">Multi-pass membrane protein</topology>
    </subcellularLocation>
</comment>
<feature type="transmembrane region" description="Helical" evidence="6">
    <location>
        <begin position="234"/>
        <end position="258"/>
    </location>
</feature>
<accession>A0A1G8MM77</accession>
<evidence type="ECO:0000256" key="6">
    <source>
        <dbReference type="SAM" id="Phobius"/>
    </source>
</evidence>
<feature type="transmembrane region" description="Helical" evidence="6">
    <location>
        <begin position="159"/>
        <end position="185"/>
    </location>
</feature>
<dbReference type="AlphaFoldDB" id="A0A1G8MM77"/>
<dbReference type="EMBL" id="FNEB01000004">
    <property type="protein sequence ID" value="SDI69081.1"/>
    <property type="molecule type" value="Genomic_DNA"/>
</dbReference>